<evidence type="ECO:0000259" key="2">
    <source>
        <dbReference type="SMART" id="SM00014"/>
    </source>
</evidence>
<keyword evidence="1" id="KW-0812">Transmembrane</keyword>
<dbReference type="Pfam" id="PF01569">
    <property type="entry name" value="PAP2"/>
    <property type="match status" value="1"/>
</dbReference>
<feature type="transmembrane region" description="Helical" evidence="1">
    <location>
        <begin position="236"/>
        <end position="257"/>
    </location>
</feature>
<feature type="transmembrane region" description="Helical" evidence="1">
    <location>
        <begin position="140"/>
        <end position="157"/>
    </location>
</feature>
<feature type="transmembrane region" description="Helical" evidence="1">
    <location>
        <begin position="177"/>
        <end position="202"/>
    </location>
</feature>
<dbReference type="SUPFAM" id="SSF48317">
    <property type="entry name" value="Acid phosphatase/Vanadium-dependent haloperoxidase"/>
    <property type="match status" value="1"/>
</dbReference>
<dbReference type="Gene3D" id="1.20.144.10">
    <property type="entry name" value="Phosphatidic acid phosphatase type 2/haloperoxidase"/>
    <property type="match status" value="1"/>
</dbReference>
<reference evidence="3" key="1">
    <citation type="submission" date="2020-11" db="EMBL/GenBank/DDBJ databases">
        <title>Isolation and identification of active actinomycetes.</title>
        <authorList>
            <person name="Yu B."/>
        </authorList>
    </citation>
    <scope>NUCLEOTIDE SEQUENCE</scope>
    <source>
        <strain evidence="3">NEAU-YB345</strain>
    </source>
</reference>
<feature type="transmembrane region" description="Helical" evidence="1">
    <location>
        <begin position="209"/>
        <end position="230"/>
    </location>
</feature>
<dbReference type="InterPro" id="IPR036938">
    <property type="entry name" value="PAP2/HPO_sf"/>
</dbReference>
<dbReference type="AlphaFoldDB" id="A0A931BAZ8"/>
<keyword evidence="1" id="KW-1133">Transmembrane helix</keyword>
<dbReference type="PANTHER" id="PTHR14969">
    <property type="entry name" value="SPHINGOSINE-1-PHOSPHATE PHOSPHOHYDROLASE"/>
    <property type="match status" value="1"/>
</dbReference>
<organism evidence="3 4">
    <name type="scientific">Streptacidiphilus fuscans</name>
    <dbReference type="NCBI Taxonomy" id="2789292"/>
    <lineage>
        <taxon>Bacteria</taxon>
        <taxon>Bacillati</taxon>
        <taxon>Actinomycetota</taxon>
        <taxon>Actinomycetes</taxon>
        <taxon>Kitasatosporales</taxon>
        <taxon>Streptomycetaceae</taxon>
        <taxon>Streptacidiphilus</taxon>
    </lineage>
</organism>
<keyword evidence="1" id="KW-0472">Membrane</keyword>
<feature type="transmembrane region" description="Helical" evidence="1">
    <location>
        <begin position="62"/>
        <end position="86"/>
    </location>
</feature>
<accession>A0A931BAZ8</accession>
<name>A0A931BAZ8_9ACTN</name>
<keyword evidence="4" id="KW-1185">Reference proteome</keyword>
<dbReference type="InterPro" id="IPR000326">
    <property type="entry name" value="PAP2/HPO"/>
</dbReference>
<evidence type="ECO:0000313" key="3">
    <source>
        <dbReference type="EMBL" id="MBF9070110.1"/>
    </source>
</evidence>
<dbReference type="PANTHER" id="PTHR14969:SF13">
    <property type="entry name" value="AT30094P"/>
    <property type="match status" value="1"/>
</dbReference>
<dbReference type="SMART" id="SM00014">
    <property type="entry name" value="acidPPc"/>
    <property type="match status" value="1"/>
</dbReference>
<protein>
    <submittedName>
        <fullName evidence="3">Phosphatase PAP2 family protein</fullName>
    </submittedName>
</protein>
<dbReference type="Proteomes" id="UP000657385">
    <property type="component" value="Unassembled WGS sequence"/>
</dbReference>
<evidence type="ECO:0000256" key="1">
    <source>
        <dbReference type="SAM" id="Phobius"/>
    </source>
</evidence>
<feature type="domain" description="Phosphatidic acid phosphatase type 2/haloperoxidase" evidence="2">
    <location>
        <begin position="140"/>
        <end position="251"/>
    </location>
</feature>
<sequence length="304" mass="34014">MVVTKASTPAGLNPKHCNVEGVRNQRTEVALLERAERPHERAAEQPTSREPRWRPLSRTHKILFAVTAVAYATVIVAVFTTSRLVALDWEVMAFKPYMHWPAVLNFLNYYVIAGQRGPSAIVVSAWLTWRCWRQKSWRPLLVLGVSLVLLNMSVGAVKIATGRLGPHYAHVYGSNEIFLGGGIFPSGHTANAVVTWGIVAYLATRWRRIGALLAGWMGFSIGLTTLYLGTHWTTDVLAGWAAGALVLLALPLFEPVVESTDERMRQVWRERRFLRGRKPDSVSVTLPKARDLDHQNKRSIPIGY</sequence>
<evidence type="ECO:0000313" key="4">
    <source>
        <dbReference type="Proteomes" id="UP000657385"/>
    </source>
</evidence>
<feature type="transmembrane region" description="Helical" evidence="1">
    <location>
        <begin position="106"/>
        <end position="128"/>
    </location>
</feature>
<dbReference type="EMBL" id="JADPRT010000007">
    <property type="protein sequence ID" value="MBF9070110.1"/>
    <property type="molecule type" value="Genomic_DNA"/>
</dbReference>
<comment type="caution">
    <text evidence="3">The sequence shown here is derived from an EMBL/GenBank/DDBJ whole genome shotgun (WGS) entry which is preliminary data.</text>
</comment>
<gene>
    <name evidence="3" type="ORF">I2501_18970</name>
</gene>
<proteinExistence type="predicted"/>